<evidence type="ECO:0000256" key="3">
    <source>
        <dbReference type="ARBA" id="ARBA00022840"/>
    </source>
</evidence>
<feature type="domain" description="AAA+ ATPase" evidence="5">
    <location>
        <begin position="7"/>
        <end position="156"/>
    </location>
</feature>
<dbReference type="KEGG" id="pyr:P186_1317"/>
<sequence>MTWRERAEGRIGISGLPGVGKTTLALKVAELAKQKLSVCGFVTIEVREGGSRIGFDVVELVGGNRMPLARVGRGEPSVGKYAVRLEACQAIRSALSQRCELKIIDEIGAMEFKCPSFGEYLQNALYNTPRVLATIHRNYIDVAKRFGFEVFWLTRENWNYVFQQVVARLGLS</sequence>
<keyword evidence="1 4" id="KW-0547">Nucleotide-binding</keyword>
<dbReference type="BioCyc" id="PSP1104324:GJSN-1291-MONOMER"/>
<feature type="binding site" evidence="4">
    <location>
        <begin position="101"/>
        <end position="108"/>
    </location>
    <ligand>
        <name>ATP</name>
        <dbReference type="ChEBI" id="CHEBI:30616"/>
    </ligand>
</feature>
<dbReference type="EMBL" id="CP003098">
    <property type="protein sequence ID" value="AET32746.1"/>
    <property type="molecule type" value="Genomic_DNA"/>
</dbReference>
<evidence type="ECO:0000259" key="5">
    <source>
        <dbReference type="SMART" id="SM00382"/>
    </source>
</evidence>
<evidence type="ECO:0000313" key="7">
    <source>
        <dbReference type="Proteomes" id="UP000005867"/>
    </source>
</evidence>
<dbReference type="Pfam" id="PF03266">
    <property type="entry name" value="NTPase_1"/>
    <property type="match status" value="1"/>
</dbReference>
<evidence type="ECO:0000256" key="1">
    <source>
        <dbReference type="ARBA" id="ARBA00022741"/>
    </source>
</evidence>
<dbReference type="PRINTS" id="PR00364">
    <property type="entry name" value="DISEASERSIST"/>
</dbReference>
<dbReference type="InterPro" id="IPR027417">
    <property type="entry name" value="P-loop_NTPase"/>
</dbReference>
<name>G7VDG1_9CREN</name>
<comment type="catalytic activity">
    <reaction evidence="4">
        <text>a ribonucleoside 5'-triphosphate + H2O = a ribonucleoside 5'-diphosphate + phosphate + H(+)</text>
        <dbReference type="Rhea" id="RHEA:23680"/>
        <dbReference type="ChEBI" id="CHEBI:15377"/>
        <dbReference type="ChEBI" id="CHEBI:15378"/>
        <dbReference type="ChEBI" id="CHEBI:43474"/>
        <dbReference type="ChEBI" id="CHEBI:57930"/>
        <dbReference type="ChEBI" id="CHEBI:61557"/>
        <dbReference type="EC" id="3.6.1.15"/>
    </reaction>
</comment>
<dbReference type="InterPro" id="IPR003593">
    <property type="entry name" value="AAA+_ATPase"/>
</dbReference>
<dbReference type="GO" id="GO:0005524">
    <property type="term" value="F:ATP binding"/>
    <property type="evidence" value="ECO:0007669"/>
    <property type="project" value="UniProtKB-UniRule"/>
</dbReference>
<dbReference type="EC" id="3.6.1.15" evidence="4"/>
<accession>G7VDG1</accession>
<dbReference type="PANTHER" id="PTHR43146:SF1">
    <property type="entry name" value="CANCER-RELATED NUCLEOSIDE-TRIPHOSPHATASE"/>
    <property type="match status" value="1"/>
</dbReference>
<dbReference type="HOGENOM" id="CLU_103145_1_1_2"/>
<dbReference type="GO" id="GO:0017111">
    <property type="term" value="F:ribonucleoside triphosphate phosphatase activity"/>
    <property type="evidence" value="ECO:0007669"/>
    <property type="project" value="UniProtKB-UniRule"/>
</dbReference>
<dbReference type="InterPro" id="IPR004948">
    <property type="entry name" value="Nuc-triphosphatase_THEP1"/>
</dbReference>
<dbReference type="NCBIfam" id="NF010248">
    <property type="entry name" value="PRK13695.1"/>
    <property type="match status" value="1"/>
</dbReference>
<keyword evidence="7" id="KW-1185">Reference proteome</keyword>
<dbReference type="HAMAP" id="MF_00796">
    <property type="entry name" value="NTPase_1"/>
    <property type="match status" value="1"/>
</dbReference>
<keyword evidence="3 4" id="KW-0067">ATP-binding</keyword>
<evidence type="ECO:0000256" key="4">
    <source>
        <dbReference type="HAMAP-Rule" id="MF_00796"/>
    </source>
</evidence>
<reference evidence="6 7" key="1">
    <citation type="journal article" date="2012" name="J. Bacteriol.">
        <title>Complete genome sequence of strain 1860, a crenarchaeon of the genus pyrobaculum able to grow with various electron acceptors.</title>
        <authorList>
            <person name="Mardanov A.V."/>
            <person name="Gumerov V.M."/>
            <person name="Slobodkina G.B."/>
            <person name="Beletsky A.V."/>
            <person name="Bonch-Osmolovskaya E.A."/>
            <person name="Ravin N.V."/>
            <person name="Skryabin K.G."/>
        </authorList>
    </citation>
    <scope>NUCLEOTIDE SEQUENCE [LARGE SCALE GENOMIC DNA]</scope>
    <source>
        <strain evidence="6 7">1860</strain>
    </source>
</reference>
<dbReference type="CDD" id="cd19482">
    <property type="entry name" value="RecA-like_Thep1"/>
    <property type="match status" value="1"/>
</dbReference>
<dbReference type="Proteomes" id="UP000005867">
    <property type="component" value="Chromosome"/>
</dbReference>
<comment type="function">
    <text evidence="4">Has nucleotide phosphatase activity towards ATP, GTP, CTP, TTP and UTP. May hydrolyze nucleoside diphosphates with lower efficiency.</text>
</comment>
<organism evidence="6 7">
    <name type="scientific">Pyrobaculum ferrireducens</name>
    <dbReference type="NCBI Taxonomy" id="1104324"/>
    <lineage>
        <taxon>Archaea</taxon>
        <taxon>Thermoproteota</taxon>
        <taxon>Thermoprotei</taxon>
        <taxon>Thermoproteales</taxon>
        <taxon>Thermoproteaceae</taxon>
        <taxon>Pyrobaculum</taxon>
    </lineage>
</organism>
<dbReference type="OrthoDB" id="52698at2157"/>
<dbReference type="SMART" id="SM00382">
    <property type="entry name" value="AAA"/>
    <property type="match status" value="1"/>
</dbReference>
<evidence type="ECO:0000313" key="6">
    <source>
        <dbReference type="EMBL" id="AET32746.1"/>
    </source>
</evidence>
<comment type="similarity">
    <text evidence="4">Belongs to the THEP1 NTPase family.</text>
</comment>
<feature type="binding site" evidence="4">
    <location>
        <begin position="15"/>
        <end position="22"/>
    </location>
    <ligand>
        <name>ATP</name>
        <dbReference type="ChEBI" id="CHEBI:30616"/>
    </ligand>
</feature>
<dbReference type="GeneID" id="11595574"/>
<dbReference type="RefSeq" id="WP_014288574.1">
    <property type="nucleotide sequence ID" value="NC_016645.1"/>
</dbReference>
<dbReference type="eggNOG" id="arCOG01034">
    <property type="taxonomic scope" value="Archaea"/>
</dbReference>
<protein>
    <recommendedName>
        <fullName evidence="4">Nucleoside-triphosphatase P186_1317</fullName>
        <shortName evidence="4">NTPase</shortName>
        <ecNumber evidence="4">3.6.1.15</ecNumber>
    </recommendedName>
    <alternativeName>
        <fullName evidence="4">Nucleoside triphosphate phosphohydrolase</fullName>
    </alternativeName>
</protein>
<keyword evidence="2 4" id="KW-0378">Hydrolase</keyword>
<dbReference type="STRING" id="1104324.P186_1317"/>
<proteinExistence type="inferred from homology"/>
<dbReference type="Gene3D" id="3.40.50.300">
    <property type="entry name" value="P-loop containing nucleotide triphosphate hydrolases"/>
    <property type="match status" value="1"/>
</dbReference>
<dbReference type="PANTHER" id="PTHR43146">
    <property type="entry name" value="CANCER-RELATED NUCLEOSIDE-TRIPHOSPHATASE"/>
    <property type="match status" value="1"/>
</dbReference>
<dbReference type="SUPFAM" id="SSF52540">
    <property type="entry name" value="P-loop containing nucleoside triphosphate hydrolases"/>
    <property type="match status" value="1"/>
</dbReference>
<gene>
    <name evidence="6" type="ORF">P186_1317</name>
</gene>
<evidence type="ECO:0000256" key="2">
    <source>
        <dbReference type="ARBA" id="ARBA00022801"/>
    </source>
</evidence>
<dbReference type="AlphaFoldDB" id="G7VDG1"/>